<dbReference type="RefSeq" id="WP_139189211.1">
    <property type="nucleotide sequence ID" value="NZ_LGUG01000004.1"/>
</dbReference>
<organism evidence="2 3">
    <name type="scientific">Aneurinibacillus migulanus</name>
    <name type="common">Bacillus migulanus</name>
    <dbReference type="NCBI Taxonomy" id="47500"/>
    <lineage>
        <taxon>Bacteria</taxon>
        <taxon>Bacillati</taxon>
        <taxon>Bacillota</taxon>
        <taxon>Bacilli</taxon>
        <taxon>Bacillales</taxon>
        <taxon>Paenibacillaceae</taxon>
        <taxon>Aneurinibacillus group</taxon>
        <taxon>Aneurinibacillus</taxon>
    </lineage>
</organism>
<name>A0A1G9AKL0_ANEMI</name>
<dbReference type="EMBL" id="FNED01000046">
    <property type="protein sequence ID" value="SDK27055.1"/>
    <property type="molecule type" value="Genomic_DNA"/>
</dbReference>
<evidence type="ECO:0000313" key="3">
    <source>
        <dbReference type="Proteomes" id="UP000182836"/>
    </source>
</evidence>
<sequence>MDIFHLHYNGEVKKVVNKQSGEKEITLVVPREQLRGKLDSLDDILGGKAAITFDSLVVNYNIEINTQTNEPLKKYQVDDKGVVHEVKPEGEQLETDFGLPKAKIPTKEEREKVEREIVGEFILSGLAPSYEDLPYDFTDIVKRRLEGETYMKLASELGISSGKIVELIDEYRKRVVPLAMKWDEWRQGKEQPKQEAKEEPKAEMEDKPEGNESEDKGEDEEEQQDGVA</sequence>
<dbReference type="OrthoDB" id="2589518at2"/>
<dbReference type="GeneID" id="42305662"/>
<proteinExistence type="predicted"/>
<evidence type="ECO:0008006" key="4">
    <source>
        <dbReference type="Google" id="ProtNLM"/>
    </source>
</evidence>
<reference evidence="2 3" key="1">
    <citation type="submission" date="2016-10" db="EMBL/GenBank/DDBJ databases">
        <authorList>
            <person name="de Groot N.N."/>
        </authorList>
    </citation>
    <scope>NUCLEOTIDE SEQUENCE [LARGE SCALE GENOMIC DNA]</scope>
    <source>
        <strain evidence="2 3">DSM 2895</strain>
    </source>
</reference>
<dbReference type="AlphaFoldDB" id="A0A1G9AKL0"/>
<feature type="compositionally biased region" description="Acidic residues" evidence="1">
    <location>
        <begin position="215"/>
        <end position="228"/>
    </location>
</feature>
<accession>A0A1G9AKL0</accession>
<feature type="compositionally biased region" description="Basic and acidic residues" evidence="1">
    <location>
        <begin position="184"/>
        <end position="214"/>
    </location>
</feature>
<evidence type="ECO:0000256" key="1">
    <source>
        <dbReference type="SAM" id="MobiDB-lite"/>
    </source>
</evidence>
<dbReference type="Proteomes" id="UP000182836">
    <property type="component" value="Unassembled WGS sequence"/>
</dbReference>
<evidence type="ECO:0000313" key="2">
    <source>
        <dbReference type="EMBL" id="SDK27055.1"/>
    </source>
</evidence>
<feature type="region of interest" description="Disordered" evidence="1">
    <location>
        <begin position="184"/>
        <end position="228"/>
    </location>
</feature>
<protein>
    <recommendedName>
        <fullName evidence="4">2-methylcitrate dehydratase</fullName>
    </recommendedName>
</protein>
<gene>
    <name evidence="2" type="ORF">SAMN04487909_14645</name>
</gene>